<dbReference type="InterPro" id="IPR050348">
    <property type="entry name" value="Protein-Tyr_Phosphatase"/>
</dbReference>
<accession>A0A1B6I8F7</accession>
<dbReference type="Gene3D" id="3.90.190.10">
    <property type="entry name" value="Protein tyrosine phosphatase superfamily"/>
    <property type="match status" value="2"/>
</dbReference>
<dbReference type="SMART" id="SM00194">
    <property type="entry name" value="PTPc"/>
    <property type="match status" value="2"/>
</dbReference>
<organism evidence="3">
    <name type="scientific">Homalodisca liturata</name>
    <dbReference type="NCBI Taxonomy" id="320908"/>
    <lineage>
        <taxon>Eukaryota</taxon>
        <taxon>Metazoa</taxon>
        <taxon>Ecdysozoa</taxon>
        <taxon>Arthropoda</taxon>
        <taxon>Hexapoda</taxon>
        <taxon>Insecta</taxon>
        <taxon>Pterygota</taxon>
        <taxon>Neoptera</taxon>
        <taxon>Paraneoptera</taxon>
        <taxon>Hemiptera</taxon>
        <taxon>Auchenorrhyncha</taxon>
        <taxon>Membracoidea</taxon>
        <taxon>Cicadellidae</taxon>
        <taxon>Cicadellinae</taxon>
        <taxon>Proconiini</taxon>
        <taxon>Homalodisca</taxon>
    </lineage>
</organism>
<proteinExistence type="predicted"/>
<reference evidence="3" key="1">
    <citation type="submission" date="2015-11" db="EMBL/GenBank/DDBJ databases">
        <title>De novo transcriptome assembly of four potential Pierce s Disease insect vectors from Arizona vineyards.</title>
        <authorList>
            <person name="Tassone E.E."/>
        </authorList>
    </citation>
    <scope>NUCLEOTIDE SEQUENCE</scope>
</reference>
<dbReference type="GO" id="GO:0048666">
    <property type="term" value="P:neuron development"/>
    <property type="evidence" value="ECO:0007669"/>
    <property type="project" value="UniProtKB-ARBA"/>
</dbReference>
<dbReference type="PRINTS" id="PR00700">
    <property type="entry name" value="PRTYPHPHTASE"/>
</dbReference>
<dbReference type="PANTHER" id="PTHR19134">
    <property type="entry name" value="RECEPTOR-TYPE TYROSINE-PROTEIN PHOSPHATASE"/>
    <property type="match status" value="1"/>
</dbReference>
<dbReference type="InterPro" id="IPR029021">
    <property type="entry name" value="Prot-tyrosine_phosphatase-like"/>
</dbReference>
<gene>
    <name evidence="3" type="ORF">g.3307</name>
</gene>
<evidence type="ECO:0000313" key="3">
    <source>
        <dbReference type="EMBL" id="JAS83226.1"/>
    </source>
</evidence>
<sequence length="469" mass="53403">MYWPKEGTEIYGMIQVRLIKEDILAMYTVRTLSILHSKTKRKKHGFNERLVYQYHYTNWPDHGTPDHPLPILSFVKKSSASNPHDAGPIVVHCSAGVGRTGTYIVLDSMLKQICHKNEVNVYGFLRHIRTQRNFLVQTEEQYIFIHDALLEAITCSESSLSAECLSHLLKTSALPDHSHEHWKKLETHFQALTAFQPKDYNLVSANKPCNQVKNRSQQFIPVECSRVHLTPKPGVDGSDYINASWCLGFKKLREFILTQHPLTSTVFDFWQMVWDHNAQTVVLLSPLTPDSEEYCVFWPAEGETLDGENFKVKLIEESELDGTVSRDLTVQSLQDDCELTVRIIQSPVPEPLSDLPALFQLLSTVQQWHLEYQNGPIIVIDRFGGTEAATFCCLATLTKQLDYENHADICMYAKLYHNRRPGVWQTMDSYLLLYQALEVLSASKGVSLVPSPSPTHLQPNGYNIAVDKS</sequence>
<dbReference type="Pfam" id="PF00102">
    <property type="entry name" value="Y_phosphatase"/>
    <property type="match status" value="2"/>
</dbReference>
<evidence type="ECO:0000259" key="1">
    <source>
        <dbReference type="PROSITE" id="PS50055"/>
    </source>
</evidence>
<dbReference type="PROSITE" id="PS50055">
    <property type="entry name" value="TYR_PHOSPHATASE_PTP"/>
    <property type="match status" value="2"/>
</dbReference>
<protein>
    <recommendedName>
        <fullName evidence="4">Protein-tyrosine-phosphatase</fullName>
    </recommendedName>
</protein>
<evidence type="ECO:0000259" key="2">
    <source>
        <dbReference type="PROSITE" id="PS50056"/>
    </source>
</evidence>
<dbReference type="GO" id="GO:0004725">
    <property type="term" value="F:protein tyrosine phosphatase activity"/>
    <property type="evidence" value="ECO:0007669"/>
    <property type="project" value="InterPro"/>
</dbReference>
<dbReference type="InterPro" id="IPR000387">
    <property type="entry name" value="Tyr_Pase_dom"/>
</dbReference>
<dbReference type="EMBL" id="GECU01024480">
    <property type="protein sequence ID" value="JAS83226.1"/>
    <property type="molecule type" value="Transcribed_RNA"/>
</dbReference>
<dbReference type="PROSITE" id="PS00383">
    <property type="entry name" value="TYR_PHOSPHATASE_1"/>
    <property type="match status" value="1"/>
</dbReference>
<dbReference type="PROSITE" id="PS50056">
    <property type="entry name" value="TYR_PHOSPHATASE_2"/>
    <property type="match status" value="1"/>
</dbReference>
<dbReference type="InterPro" id="IPR016130">
    <property type="entry name" value="Tyr_Pase_AS"/>
</dbReference>
<feature type="domain" description="Tyrosine-protein phosphatase" evidence="1">
    <location>
        <begin position="1"/>
        <end position="152"/>
    </location>
</feature>
<feature type="domain" description="Tyrosine-protein phosphatase" evidence="1">
    <location>
        <begin position="185"/>
        <end position="440"/>
    </location>
</feature>
<dbReference type="AlphaFoldDB" id="A0A1B6I8F7"/>
<dbReference type="InterPro" id="IPR003595">
    <property type="entry name" value="Tyr_Pase_cat"/>
</dbReference>
<dbReference type="SUPFAM" id="SSF52799">
    <property type="entry name" value="(Phosphotyrosine protein) phosphatases II"/>
    <property type="match status" value="2"/>
</dbReference>
<dbReference type="FunFam" id="3.90.190.10:FF:000013">
    <property type="entry name" value="receptor-type tyrosine-protein phosphatase zeta isoform X1"/>
    <property type="match status" value="1"/>
</dbReference>
<evidence type="ECO:0008006" key="4">
    <source>
        <dbReference type="Google" id="ProtNLM"/>
    </source>
</evidence>
<dbReference type="InterPro" id="IPR000242">
    <property type="entry name" value="PTP_cat"/>
</dbReference>
<dbReference type="PANTHER" id="PTHR19134:SF540">
    <property type="entry name" value="TYROSINE-PROTEIN PHOSPHATASE 99A"/>
    <property type="match status" value="1"/>
</dbReference>
<dbReference type="SMART" id="SM00404">
    <property type="entry name" value="PTPc_motif"/>
    <property type="match status" value="2"/>
</dbReference>
<name>A0A1B6I8F7_9HEMI</name>
<feature type="domain" description="Tyrosine specific protein phosphatases" evidence="2">
    <location>
        <begin position="69"/>
        <end position="143"/>
    </location>
</feature>